<keyword evidence="3" id="KW-1185">Reference proteome</keyword>
<dbReference type="SUPFAM" id="SSF46689">
    <property type="entry name" value="Homeodomain-like"/>
    <property type="match status" value="1"/>
</dbReference>
<dbReference type="EMBL" id="AZIL01000563">
    <property type="protein sequence ID" value="EWM26928.1"/>
    <property type="molecule type" value="Genomic_DNA"/>
</dbReference>
<reference evidence="2 3" key="1">
    <citation type="journal article" date="2014" name="Mol. Plant">
        <title>Chromosome Scale Genome Assembly and Transcriptome Profiling of Nannochloropsis gaditana in Nitrogen Depletion.</title>
        <authorList>
            <person name="Corteggiani Carpinelli E."/>
            <person name="Telatin A."/>
            <person name="Vitulo N."/>
            <person name="Forcato C."/>
            <person name="D'Angelo M."/>
            <person name="Schiavon R."/>
            <person name="Vezzi A."/>
            <person name="Giacometti G.M."/>
            <person name="Morosinotto T."/>
            <person name="Valle G."/>
        </authorList>
    </citation>
    <scope>NUCLEOTIDE SEQUENCE [LARGE SCALE GENOMIC DNA]</scope>
    <source>
        <strain evidence="2 3">B-31</strain>
    </source>
</reference>
<proteinExistence type="predicted"/>
<dbReference type="Proteomes" id="UP000019335">
    <property type="component" value="Chromosome 7"/>
</dbReference>
<dbReference type="InterPro" id="IPR009057">
    <property type="entry name" value="Homeodomain-like_sf"/>
</dbReference>
<dbReference type="Gene3D" id="1.10.10.10">
    <property type="entry name" value="Winged helix-like DNA-binding domain superfamily/Winged helix DNA-binding domain"/>
    <property type="match status" value="1"/>
</dbReference>
<feature type="compositionally biased region" description="Low complexity" evidence="1">
    <location>
        <begin position="153"/>
        <end position="169"/>
    </location>
</feature>
<feature type="compositionally biased region" description="Basic residues" evidence="1">
    <location>
        <begin position="218"/>
        <end position="230"/>
    </location>
</feature>
<sequence>MSTKEVAGCKLSCLLPLPRAWPSGYCLLIDLRLPILSPGVELLSGKEKELCAGLRLLPKHYLYIKNRILQESEACGLLPAPNCAEPKSAGGGETEGDTAVPPSSLVTMDVEKKKGVYDFMVRVGWVSPLVANARSDVKDITVKVNRSGSAPNTTGSSSLSSSGQGKNSTGDGCRRQFWMRRMRASAPLDRKQTDLSTSPCRLSRRGTQDSSHYVMSGRGRKKLACVRKMIRRESEESEGSNESKQGLKRAEHLQD</sequence>
<organism evidence="2 3">
    <name type="scientific">Nannochloropsis gaditana</name>
    <dbReference type="NCBI Taxonomy" id="72520"/>
    <lineage>
        <taxon>Eukaryota</taxon>
        <taxon>Sar</taxon>
        <taxon>Stramenopiles</taxon>
        <taxon>Ochrophyta</taxon>
        <taxon>Eustigmatophyceae</taxon>
        <taxon>Eustigmatales</taxon>
        <taxon>Monodopsidaceae</taxon>
        <taxon>Nannochloropsis</taxon>
    </lineage>
</organism>
<dbReference type="OrthoDB" id="270417at2759"/>
<evidence type="ECO:0000313" key="2">
    <source>
        <dbReference type="EMBL" id="EWM26928.1"/>
    </source>
</evidence>
<gene>
    <name evidence="2" type="ORF">Naga_100888g2</name>
</gene>
<comment type="caution">
    <text evidence="2">The sequence shown here is derived from an EMBL/GenBank/DDBJ whole genome shotgun (WGS) entry which is preliminary data.</text>
</comment>
<dbReference type="AlphaFoldDB" id="W7TTU5"/>
<feature type="region of interest" description="Disordered" evidence="1">
    <location>
        <begin position="144"/>
        <end position="255"/>
    </location>
</feature>
<protein>
    <submittedName>
        <fullName evidence="2">Transcriptional adapter 2</fullName>
    </submittedName>
</protein>
<evidence type="ECO:0000313" key="3">
    <source>
        <dbReference type="Proteomes" id="UP000019335"/>
    </source>
</evidence>
<name>W7TTU5_9STRA</name>
<accession>W7TTU5</accession>
<evidence type="ECO:0000256" key="1">
    <source>
        <dbReference type="SAM" id="MobiDB-lite"/>
    </source>
</evidence>
<dbReference type="InterPro" id="IPR036388">
    <property type="entry name" value="WH-like_DNA-bd_sf"/>
</dbReference>